<proteinExistence type="predicted"/>
<dbReference type="Gene3D" id="2.40.70.10">
    <property type="entry name" value="Acid Proteases"/>
    <property type="match status" value="1"/>
</dbReference>
<dbReference type="InterPro" id="IPR012337">
    <property type="entry name" value="RNaseH-like_sf"/>
</dbReference>
<keyword evidence="7" id="KW-0695">RNA-directed DNA polymerase</keyword>
<protein>
    <recommendedName>
        <fullName evidence="1">RNA-directed DNA polymerase</fullName>
        <ecNumber evidence="1">2.7.7.49</ecNumber>
    </recommendedName>
</protein>
<dbReference type="GO" id="GO:0003676">
    <property type="term" value="F:nucleic acid binding"/>
    <property type="evidence" value="ECO:0007669"/>
    <property type="project" value="InterPro"/>
</dbReference>
<dbReference type="EMBL" id="SMMG02000007">
    <property type="protein sequence ID" value="KAA3466193.1"/>
    <property type="molecule type" value="Genomic_DNA"/>
</dbReference>
<dbReference type="InterPro" id="IPR001584">
    <property type="entry name" value="Integrase_cat-core"/>
</dbReference>
<accession>A0A5B6VAU7</accession>
<dbReference type="InterPro" id="IPR043128">
    <property type="entry name" value="Rev_trsase/Diguanyl_cyclase"/>
</dbReference>
<dbReference type="Pfam" id="PF00078">
    <property type="entry name" value="RVT_1"/>
    <property type="match status" value="1"/>
</dbReference>
<dbReference type="FunFam" id="3.30.70.270:FF:000020">
    <property type="entry name" value="Transposon Tf2-6 polyprotein-like Protein"/>
    <property type="match status" value="1"/>
</dbReference>
<dbReference type="GO" id="GO:0016787">
    <property type="term" value="F:hydrolase activity"/>
    <property type="evidence" value="ECO:0007669"/>
    <property type="project" value="UniProtKB-KW"/>
</dbReference>
<dbReference type="OrthoDB" id="9950135at2759"/>
<evidence type="ECO:0000259" key="8">
    <source>
        <dbReference type="PROSITE" id="PS50878"/>
    </source>
</evidence>
<dbReference type="EC" id="2.7.7.49" evidence="1"/>
<dbReference type="CDD" id="cd09274">
    <property type="entry name" value="RNase_HI_RT_Ty3"/>
    <property type="match status" value="1"/>
</dbReference>
<evidence type="ECO:0000256" key="7">
    <source>
        <dbReference type="ARBA" id="ARBA00022918"/>
    </source>
</evidence>
<dbReference type="CDD" id="cd00303">
    <property type="entry name" value="retropepsin_like"/>
    <property type="match status" value="1"/>
</dbReference>
<dbReference type="GO" id="GO:0015074">
    <property type="term" value="P:DNA integration"/>
    <property type="evidence" value="ECO:0007669"/>
    <property type="project" value="InterPro"/>
</dbReference>
<comment type="caution">
    <text evidence="10">The sequence shown here is derived from an EMBL/GenBank/DDBJ whole genome shotgun (WGS) entry which is preliminary data.</text>
</comment>
<feature type="domain" description="Integrase catalytic" evidence="9">
    <location>
        <begin position="679"/>
        <end position="842"/>
    </location>
</feature>
<dbReference type="Gene3D" id="3.30.70.270">
    <property type="match status" value="2"/>
</dbReference>
<keyword evidence="2" id="KW-0808">Transferase</keyword>
<dbReference type="Gene3D" id="3.10.10.10">
    <property type="entry name" value="HIV Type 1 Reverse Transcriptase, subunit A, domain 1"/>
    <property type="match status" value="1"/>
</dbReference>
<dbReference type="Pfam" id="PF24626">
    <property type="entry name" value="SH3_Tf2-1"/>
    <property type="match status" value="1"/>
</dbReference>
<evidence type="ECO:0000256" key="5">
    <source>
        <dbReference type="ARBA" id="ARBA00022759"/>
    </source>
</evidence>
<dbReference type="SUPFAM" id="SSF56672">
    <property type="entry name" value="DNA/RNA polymerases"/>
    <property type="match status" value="1"/>
</dbReference>
<evidence type="ECO:0000313" key="11">
    <source>
        <dbReference type="Proteomes" id="UP000325315"/>
    </source>
</evidence>
<dbReference type="PROSITE" id="PS50878">
    <property type="entry name" value="RT_POL"/>
    <property type="match status" value="1"/>
</dbReference>
<evidence type="ECO:0000256" key="4">
    <source>
        <dbReference type="ARBA" id="ARBA00022722"/>
    </source>
</evidence>
<dbReference type="InterPro" id="IPR000477">
    <property type="entry name" value="RT_dom"/>
</dbReference>
<dbReference type="CDD" id="cd01647">
    <property type="entry name" value="RT_LTR"/>
    <property type="match status" value="1"/>
</dbReference>
<dbReference type="InterPro" id="IPR041373">
    <property type="entry name" value="RT_RNaseH"/>
</dbReference>
<keyword evidence="4" id="KW-0540">Nuclease</keyword>
<dbReference type="AlphaFoldDB" id="A0A5B6VAU7"/>
<evidence type="ECO:0000256" key="2">
    <source>
        <dbReference type="ARBA" id="ARBA00022679"/>
    </source>
</evidence>
<keyword evidence="3" id="KW-0548">Nucleotidyltransferase</keyword>
<keyword evidence="6" id="KW-0378">Hydrolase</keyword>
<dbReference type="SUPFAM" id="SSF53098">
    <property type="entry name" value="Ribonuclease H-like"/>
    <property type="match status" value="1"/>
</dbReference>
<organism evidence="10 11">
    <name type="scientific">Gossypium australe</name>
    <dbReference type="NCBI Taxonomy" id="47621"/>
    <lineage>
        <taxon>Eukaryota</taxon>
        <taxon>Viridiplantae</taxon>
        <taxon>Streptophyta</taxon>
        <taxon>Embryophyta</taxon>
        <taxon>Tracheophyta</taxon>
        <taxon>Spermatophyta</taxon>
        <taxon>Magnoliopsida</taxon>
        <taxon>eudicotyledons</taxon>
        <taxon>Gunneridae</taxon>
        <taxon>Pentapetalae</taxon>
        <taxon>rosids</taxon>
        <taxon>malvids</taxon>
        <taxon>Malvales</taxon>
        <taxon>Malvaceae</taxon>
        <taxon>Malvoideae</taxon>
        <taxon>Gossypium</taxon>
    </lineage>
</organism>
<name>A0A5B6VAU7_9ROSI</name>
<dbReference type="PANTHER" id="PTHR37984:SF5">
    <property type="entry name" value="PROTEIN NYNRIN-LIKE"/>
    <property type="match status" value="1"/>
</dbReference>
<evidence type="ECO:0000256" key="3">
    <source>
        <dbReference type="ARBA" id="ARBA00022695"/>
    </source>
</evidence>
<reference evidence="11" key="1">
    <citation type="journal article" date="2019" name="Plant Biotechnol. J.">
        <title>Genome sequencing of the Australian wild diploid species Gossypium australe highlights disease resistance and delayed gland morphogenesis.</title>
        <authorList>
            <person name="Cai Y."/>
            <person name="Cai X."/>
            <person name="Wang Q."/>
            <person name="Wang P."/>
            <person name="Zhang Y."/>
            <person name="Cai C."/>
            <person name="Xu Y."/>
            <person name="Wang K."/>
            <person name="Zhou Z."/>
            <person name="Wang C."/>
            <person name="Geng S."/>
            <person name="Li B."/>
            <person name="Dong Q."/>
            <person name="Hou Y."/>
            <person name="Wang H."/>
            <person name="Ai P."/>
            <person name="Liu Z."/>
            <person name="Yi F."/>
            <person name="Sun M."/>
            <person name="An G."/>
            <person name="Cheng J."/>
            <person name="Zhang Y."/>
            <person name="Shi Q."/>
            <person name="Xie Y."/>
            <person name="Shi X."/>
            <person name="Chang Y."/>
            <person name="Huang F."/>
            <person name="Chen Y."/>
            <person name="Hong S."/>
            <person name="Mi L."/>
            <person name="Sun Q."/>
            <person name="Zhang L."/>
            <person name="Zhou B."/>
            <person name="Peng R."/>
            <person name="Zhang X."/>
            <person name="Liu F."/>
        </authorList>
    </citation>
    <scope>NUCLEOTIDE SEQUENCE [LARGE SCALE GENOMIC DNA]</scope>
    <source>
        <strain evidence="11">cv. PA1801</strain>
    </source>
</reference>
<dbReference type="InterPro" id="IPR056924">
    <property type="entry name" value="SH3_Tf2-1"/>
</dbReference>
<dbReference type="InterPro" id="IPR050951">
    <property type="entry name" value="Retrovirus_Pol_polyprotein"/>
</dbReference>
<dbReference type="PANTHER" id="PTHR37984">
    <property type="entry name" value="PROTEIN CBG26694"/>
    <property type="match status" value="1"/>
</dbReference>
<dbReference type="FunFam" id="3.10.20.370:FF:000001">
    <property type="entry name" value="Retrovirus-related Pol polyprotein from transposon 17.6-like protein"/>
    <property type="match status" value="1"/>
</dbReference>
<dbReference type="InterPro" id="IPR036397">
    <property type="entry name" value="RNaseH_sf"/>
</dbReference>
<dbReference type="GO" id="GO:0004519">
    <property type="term" value="F:endonuclease activity"/>
    <property type="evidence" value="ECO:0007669"/>
    <property type="project" value="UniProtKB-KW"/>
</dbReference>
<dbReference type="PROSITE" id="PS50994">
    <property type="entry name" value="INTEGRASE"/>
    <property type="match status" value="1"/>
</dbReference>
<evidence type="ECO:0000256" key="1">
    <source>
        <dbReference type="ARBA" id="ARBA00012493"/>
    </source>
</evidence>
<gene>
    <name evidence="10" type="ORF">EPI10_001306</name>
</gene>
<keyword evidence="5" id="KW-0255">Endonuclease</keyword>
<dbReference type="Gene3D" id="3.10.20.370">
    <property type="match status" value="1"/>
</dbReference>
<keyword evidence="11" id="KW-1185">Reference proteome</keyword>
<feature type="domain" description="Reverse transcriptase" evidence="8">
    <location>
        <begin position="181"/>
        <end position="360"/>
    </location>
</feature>
<dbReference type="Proteomes" id="UP000325315">
    <property type="component" value="Unassembled WGS sequence"/>
</dbReference>
<dbReference type="GO" id="GO:0003964">
    <property type="term" value="F:RNA-directed DNA polymerase activity"/>
    <property type="evidence" value="ECO:0007669"/>
    <property type="project" value="UniProtKB-KW"/>
</dbReference>
<dbReference type="InterPro" id="IPR021109">
    <property type="entry name" value="Peptidase_aspartic_dom_sf"/>
</dbReference>
<dbReference type="Gene3D" id="3.30.420.10">
    <property type="entry name" value="Ribonuclease H-like superfamily/Ribonuclease H"/>
    <property type="match status" value="1"/>
</dbReference>
<evidence type="ECO:0000256" key="6">
    <source>
        <dbReference type="ARBA" id="ARBA00022801"/>
    </source>
</evidence>
<evidence type="ECO:0000313" key="10">
    <source>
        <dbReference type="EMBL" id="KAA3466193.1"/>
    </source>
</evidence>
<sequence length="948" mass="109826">MLIVSNPLGKCVLVDKVCKNCPLMYRDACFSANLMLLPFDEFDIILGMDWLNLHNVIVNCKRKSIELRSQNGEIVRIESSDMKGLPAIVSTMKALNYVRKGCKAYLAYVIDTKVTEKKVETVPVVCEFPDVFLEELPGLPPIREVAFGIELVSGTTPISIALYRMALTELKELKSQLQELTDREFERPSFSPWGAPVLFVKKKDGTMRMCIDYRQLNKVTIKNKYPLPRIDDLFDHLKGATVFSKIDLKSSYYQLRVKESDVSKIAFRTRYGHYEFLVMPFGLTNAPAVFMDLMNRIFKPYLDHFVVVFIDDILIYSCDETQHVEHLRIVLQTLREKQLYAKFSKCEFWLHEVGFLGHIVSAAGIRVDPSKISAILEWKPLRNVSEVRSFLGLAGYYRRFVKDFSMIATPLTELLQNDVKFEWSEKCQQSFQQLKVLLTEAPVLVQTELGKEFIVYSDASLNGLGCVLMQEGKVIAYASRQLKPHEKKYPMYDLELVAIVFALKIWHHCLFGEKCHIYSDHKSLKYLMTQKELNLRQRRWLELLKDYELVIDYHLSKANVVADALSQKSICALRAMNVQKDLCDDSVVLAELKVKPMFVCQISDAQKKFRVDSDDCLKFRDRICVPRNSEIIQMILNEAHNSRLTNHPGSTKMYNDLKSFIGGMQVKAEHQVPSSLLQPIMIPEWKWEIITMDFVPGLPLVLEMKDAIWVTIDRLTKLAHFVPVRTDYSLDRLAELYITEIVRLHGVPPSIVSGRDPRFTLRFRKKLQEALGTKLHFSTAFHPQTDGQFEQIIQVLEDMLRCYILEFESMWERHLPLIEFAYNNNFQSSIKMAPYEAFYGQKCRTPLYWTELSENKIHGVDFIKETEQKKILRFGRKGKLSLRFIGPYEIIERVGPVAYKLMLPPKLEKIHNVFHVSMLRRYRSNPSHVITLTEVEIQSGLSYSEELI</sequence>
<dbReference type="Pfam" id="PF08284">
    <property type="entry name" value="RVP_2"/>
    <property type="match status" value="1"/>
</dbReference>
<dbReference type="InterPro" id="IPR043502">
    <property type="entry name" value="DNA/RNA_pol_sf"/>
</dbReference>
<dbReference type="Pfam" id="PF17917">
    <property type="entry name" value="RT_RNaseH"/>
    <property type="match status" value="1"/>
</dbReference>
<evidence type="ECO:0000259" key="9">
    <source>
        <dbReference type="PROSITE" id="PS50994"/>
    </source>
</evidence>